<evidence type="ECO:0000256" key="1">
    <source>
        <dbReference type="ARBA" id="ARBA00004141"/>
    </source>
</evidence>
<feature type="transmembrane region" description="Helical" evidence="7">
    <location>
        <begin position="261"/>
        <end position="281"/>
    </location>
</feature>
<feature type="compositionally biased region" description="Basic and acidic residues" evidence="6">
    <location>
        <begin position="696"/>
        <end position="709"/>
    </location>
</feature>
<keyword evidence="10" id="KW-1185">Reference proteome</keyword>
<dbReference type="PANTHER" id="PTHR21016:SF25">
    <property type="entry name" value="TM2 DOMAIN-CONTAINING PROTEIN DDB_G0277895-RELATED"/>
    <property type="match status" value="1"/>
</dbReference>
<dbReference type="SUPFAM" id="SSF53187">
    <property type="entry name" value="Zn-dependent exopeptidases"/>
    <property type="match status" value="1"/>
</dbReference>
<gene>
    <name evidence="9" type="ORF">C0Q70_08237</name>
</gene>
<feature type="compositionally biased region" description="Basic and acidic residues" evidence="6">
    <location>
        <begin position="881"/>
        <end position="912"/>
    </location>
</feature>
<feature type="domain" description="TM2" evidence="8">
    <location>
        <begin position="333"/>
        <end position="376"/>
    </location>
</feature>
<dbReference type="GO" id="GO:0016020">
    <property type="term" value="C:membrane"/>
    <property type="evidence" value="ECO:0007669"/>
    <property type="project" value="UniProtKB-SubCell"/>
</dbReference>
<evidence type="ECO:0000256" key="5">
    <source>
        <dbReference type="ARBA" id="ARBA00023136"/>
    </source>
</evidence>
<feature type="domain" description="TM2" evidence="8">
    <location>
        <begin position="198"/>
        <end position="240"/>
    </location>
</feature>
<feature type="transmembrane region" description="Helical" evidence="7">
    <location>
        <begin position="198"/>
        <end position="215"/>
    </location>
</feature>
<comment type="caution">
    <text evidence="9">The sequence shown here is derived from an EMBL/GenBank/DDBJ whole genome shotgun (WGS) entry which is preliminary data.</text>
</comment>
<dbReference type="AlphaFoldDB" id="A0A2T7PH93"/>
<keyword evidence="4 7" id="KW-1133">Transmembrane helix</keyword>
<dbReference type="OrthoDB" id="10262359at2759"/>
<feature type="compositionally biased region" description="Polar residues" evidence="6">
    <location>
        <begin position="814"/>
        <end position="824"/>
    </location>
</feature>
<feature type="domain" description="TM2" evidence="8">
    <location>
        <begin position="100"/>
        <end position="148"/>
    </location>
</feature>
<feature type="domain" description="TM2" evidence="8">
    <location>
        <begin position="261"/>
        <end position="306"/>
    </location>
</feature>
<evidence type="ECO:0000256" key="7">
    <source>
        <dbReference type="SAM" id="Phobius"/>
    </source>
</evidence>
<dbReference type="EMBL" id="PZQS01000004">
    <property type="protein sequence ID" value="PVD32791.1"/>
    <property type="molecule type" value="Genomic_DNA"/>
</dbReference>
<feature type="transmembrane region" description="Helical" evidence="7">
    <location>
        <begin position="355"/>
        <end position="373"/>
    </location>
</feature>
<comment type="similarity">
    <text evidence="2">Belongs to the TM2 family.</text>
</comment>
<evidence type="ECO:0000313" key="9">
    <source>
        <dbReference type="EMBL" id="PVD32791.1"/>
    </source>
</evidence>
<evidence type="ECO:0000256" key="6">
    <source>
        <dbReference type="SAM" id="MobiDB-lite"/>
    </source>
</evidence>
<feature type="transmembrane region" description="Helical" evidence="7">
    <location>
        <begin position="287"/>
        <end position="306"/>
    </location>
</feature>
<sequence length="1033" mass="113449">MLLAMGIQGVAYFGDQESAPSAMTEKEREATFYPQQTASPPQYQTNVGRTVGVTSPAVPGTYGSSQVGNGMYPSAAATATATTTSPPVNPVQIPYLEPHKKSLLEAYLLCIPLGFLGAHHFYLGRPGFGVLYFLTLGLMGCGWVVDMFRLPCLVQQVNRRNKEKAVQLAETRMQRLQQGLSGAVYPCAERDPRTLADAYVLWFPLGLLGAHHFYLRNYGFGVLYLFTFGLLGFGWLIDLFRMPHLVKMANDKTAQREYHSCTAHILAVSPAGLLGAHHFYLNRPLWGLLYLCTFGIVGIGWIADWFRVPALARRANQAARGETDPETVYMDDAYLLWCPPLGLLGFHQYYLRRPCWGVVYTLTFGLFGIGWLVDLFRLPFMVRDYNARKDDVRRKLVDRLSSPGGAVAVFHGIGGNERVTTFYGQCGYQAGGPVMVTVSRAPPSAQQAGGPAPLAPIPQGPVVYGHPGYQNGAYGSAFAYPGPYPSYYTQPSGLQPPGAESFGIVHPPAYTPEVTSSPAQPAISPPSYEVSVKKDLQTPSQEQTVVKTKTTSWEAGTAGCGGPAWQPFSASQFYSVEGFSRNLMLQIVWKLAKQENQLITSLITQFALHTVMTIGIQSDEIDFKGVFDMFPPTFLESEPPEFSRIAAEWLIKTRCLLTIAFGGYGRGVAIPFFSDPADIYAFNAAGHVIRDRRELEKESKKTVNPKLKDYDEDYTPPEYDGSIIQDIPIQNILESSFLTPADRNRTRRSSTSLGSDGDGPRVLNSETAEDKKTWAQRKSRDKDLTGSGNSATGTEHALNGNKNGSDAMTRRHGNGSQSLDNITSPDDGAYGKAKRSLEFPRGGVWGPGDREVGFQRGGGASEEGDGNRRSPRAPPGRGRPPKRDKEKDKRKDKEKKKEKEKKKGDEGSEGEVKVCLNDTRTHPLPPFYAPDHEDLVYLASKFSDALQSIHYPQCSLDDKTVCLPLNNTVFTGRTWRYVAGGLADFAYMKAGTLPMTIFAYCASDVTGFGLNPSVFDQVVDGLTSLILSTRYGT</sequence>
<comment type="subcellular location">
    <subcellularLocation>
        <location evidence="1">Membrane</location>
        <topology evidence="1">Multi-pass membrane protein</topology>
    </subcellularLocation>
</comment>
<dbReference type="InterPro" id="IPR050932">
    <property type="entry name" value="TM2D1-3-like"/>
</dbReference>
<evidence type="ECO:0000313" key="10">
    <source>
        <dbReference type="Proteomes" id="UP000245119"/>
    </source>
</evidence>
<evidence type="ECO:0000256" key="4">
    <source>
        <dbReference type="ARBA" id="ARBA00022989"/>
    </source>
</evidence>
<feature type="transmembrane region" description="Helical" evidence="7">
    <location>
        <begin position="129"/>
        <end position="150"/>
    </location>
</feature>
<feature type="region of interest" description="Disordered" evidence="6">
    <location>
        <begin position="696"/>
        <end position="721"/>
    </location>
</feature>
<evidence type="ECO:0000256" key="3">
    <source>
        <dbReference type="ARBA" id="ARBA00022692"/>
    </source>
</evidence>
<evidence type="ECO:0000256" key="2">
    <source>
        <dbReference type="ARBA" id="ARBA00008284"/>
    </source>
</evidence>
<feature type="transmembrane region" description="Helical" evidence="7">
    <location>
        <begin position="221"/>
        <end position="240"/>
    </location>
</feature>
<organism evidence="9 10">
    <name type="scientific">Pomacea canaliculata</name>
    <name type="common">Golden apple snail</name>
    <dbReference type="NCBI Taxonomy" id="400727"/>
    <lineage>
        <taxon>Eukaryota</taxon>
        <taxon>Metazoa</taxon>
        <taxon>Spiralia</taxon>
        <taxon>Lophotrochozoa</taxon>
        <taxon>Mollusca</taxon>
        <taxon>Gastropoda</taxon>
        <taxon>Caenogastropoda</taxon>
        <taxon>Architaenioglossa</taxon>
        <taxon>Ampullarioidea</taxon>
        <taxon>Ampullariidae</taxon>
        <taxon>Pomacea</taxon>
    </lineage>
</organism>
<dbReference type="PANTHER" id="PTHR21016">
    <property type="entry name" value="BETA-AMYLOID BINDING PROTEIN-RELATED"/>
    <property type="match status" value="1"/>
</dbReference>
<dbReference type="STRING" id="400727.A0A2T7PH93"/>
<dbReference type="Pfam" id="PF05154">
    <property type="entry name" value="TM2"/>
    <property type="match status" value="4"/>
</dbReference>
<evidence type="ECO:0000259" key="8">
    <source>
        <dbReference type="Pfam" id="PF05154"/>
    </source>
</evidence>
<feature type="region of interest" description="Disordered" evidence="6">
    <location>
        <begin position="738"/>
        <end position="913"/>
    </location>
</feature>
<keyword evidence="3 7" id="KW-0812">Transmembrane</keyword>
<protein>
    <recommendedName>
        <fullName evidence="8">TM2 domain-containing protein</fullName>
    </recommendedName>
</protein>
<accession>A0A2T7PH93</accession>
<keyword evidence="5 7" id="KW-0472">Membrane</keyword>
<feature type="compositionally biased region" description="Basic and acidic residues" evidence="6">
    <location>
        <begin position="768"/>
        <end position="784"/>
    </location>
</feature>
<proteinExistence type="inferred from homology"/>
<dbReference type="Proteomes" id="UP000245119">
    <property type="component" value="Linkage Group LG4"/>
</dbReference>
<reference evidence="9 10" key="1">
    <citation type="submission" date="2018-04" db="EMBL/GenBank/DDBJ databases">
        <title>The genome of golden apple snail Pomacea canaliculata provides insight into stress tolerance and invasive adaptation.</title>
        <authorList>
            <person name="Liu C."/>
            <person name="Liu B."/>
            <person name="Ren Y."/>
            <person name="Zhang Y."/>
            <person name="Wang H."/>
            <person name="Li S."/>
            <person name="Jiang F."/>
            <person name="Yin L."/>
            <person name="Zhang G."/>
            <person name="Qian W."/>
            <person name="Fan W."/>
        </authorList>
    </citation>
    <scope>NUCLEOTIDE SEQUENCE [LARGE SCALE GENOMIC DNA]</scope>
    <source>
        <strain evidence="9">SZHN2017</strain>
        <tissue evidence="9">Muscle</tissue>
    </source>
</reference>
<dbReference type="InterPro" id="IPR007829">
    <property type="entry name" value="TM2"/>
</dbReference>
<name>A0A2T7PH93_POMCA</name>